<dbReference type="Pfam" id="PF04672">
    <property type="entry name" value="Methyltransf_19"/>
    <property type="match status" value="1"/>
</dbReference>
<evidence type="ECO:0000256" key="1">
    <source>
        <dbReference type="SAM" id="MobiDB-lite"/>
    </source>
</evidence>
<sequence>MTAIRAMAPARIPVYGRCVRGDGAARRGGPAGMSGERPAAGMDVTRPSPARIYDWLLGGKDNFEADREAGARLLEAQPLAGMMARANRGFLERGVRALAEAGVRRFLDLGTGLPTSPNVHEIALAADPGARVVYVDNDPLVAAHNAALRAKPAGVAAVHADIRDPDAVLARPEVADLLEPGEPVAVLMLAVLHFLPDEDDPHAVVAAYRDRLAPGGYLAVSTPSTEGYTGAELAEITSPYRTATAGVTIRTRESIEAFFGGWPLLPPGLVEASRWRVDGPELRGKMLAGIARRP</sequence>
<keyword evidence="2" id="KW-0489">Methyltransferase</keyword>
<reference evidence="2 3" key="1">
    <citation type="submission" date="2019-09" db="EMBL/GenBank/DDBJ databases">
        <title>Actinomadura physcomitrii sp. nov., a novel actinomycete isolated from moss [Physcomitrium sphaericum (Ludw) Fuernr].</title>
        <authorList>
            <person name="Liu C."/>
            <person name="Zhuang X."/>
        </authorList>
    </citation>
    <scope>NUCLEOTIDE SEQUENCE [LARGE SCALE GENOMIC DNA]</scope>
    <source>
        <strain evidence="2 3">CYP1-1B</strain>
    </source>
</reference>
<accession>A0A6L3VP20</accession>
<dbReference type="EMBL" id="WBMR01000216">
    <property type="protein sequence ID" value="KAB2364749.1"/>
    <property type="molecule type" value="Genomic_DNA"/>
</dbReference>
<dbReference type="InterPro" id="IPR029063">
    <property type="entry name" value="SAM-dependent_MTases_sf"/>
</dbReference>
<dbReference type="PIRSF" id="PIRSF017393">
    <property type="entry name" value="MTase_SAV2177"/>
    <property type="match status" value="1"/>
</dbReference>
<dbReference type="AlphaFoldDB" id="A0A6L3VP20"/>
<dbReference type="OrthoDB" id="3216820at2"/>
<dbReference type="GO" id="GO:0032259">
    <property type="term" value="P:methylation"/>
    <property type="evidence" value="ECO:0007669"/>
    <property type="project" value="UniProtKB-KW"/>
</dbReference>
<dbReference type="SUPFAM" id="SSF53335">
    <property type="entry name" value="S-adenosyl-L-methionine-dependent methyltransferases"/>
    <property type="match status" value="1"/>
</dbReference>
<dbReference type="InterPro" id="IPR006764">
    <property type="entry name" value="SAM_dep_MeTrfase_SAV2177_type"/>
</dbReference>
<organism evidence="2 3">
    <name type="scientific">Actinomadura montaniterrae</name>
    <dbReference type="NCBI Taxonomy" id="1803903"/>
    <lineage>
        <taxon>Bacteria</taxon>
        <taxon>Bacillati</taxon>
        <taxon>Actinomycetota</taxon>
        <taxon>Actinomycetes</taxon>
        <taxon>Streptosporangiales</taxon>
        <taxon>Thermomonosporaceae</taxon>
        <taxon>Actinomadura</taxon>
    </lineage>
</organism>
<keyword evidence="2" id="KW-0808">Transferase</keyword>
<proteinExistence type="predicted"/>
<dbReference type="Proteomes" id="UP000483004">
    <property type="component" value="Unassembled WGS sequence"/>
</dbReference>
<dbReference type="CDD" id="cd02440">
    <property type="entry name" value="AdoMet_MTases"/>
    <property type="match status" value="1"/>
</dbReference>
<feature type="region of interest" description="Disordered" evidence="1">
    <location>
        <begin position="25"/>
        <end position="44"/>
    </location>
</feature>
<gene>
    <name evidence="2" type="ORF">F9B16_41335</name>
</gene>
<dbReference type="Gene3D" id="3.40.50.150">
    <property type="entry name" value="Vaccinia Virus protein VP39"/>
    <property type="match status" value="1"/>
</dbReference>
<dbReference type="GO" id="GO:0008168">
    <property type="term" value="F:methyltransferase activity"/>
    <property type="evidence" value="ECO:0007669"/>
    <property type="project" value="UniProtKB-KW"/>
</dbReference>
<evidence type="ECO:0000313" key="2">
    <source>
        <dbReference type="EMBL" id="KAB2364749.1"/>
    </source>
</evidence>
<name>A0A6L3VP20_9ACTN</name>
<evidence type="ECO:0000313" key="3">
    <source>
        <dbReference type="Proteomes" id="UP000483004"/>
    </source>
</evidence>
<protein>
    <submittedName>
        <fullName evidence="2">SAM-dependent methyltransferase</fullName>
    </submittedName>
</protein>
<comment type="caution">
    <text evidence="2">The sequence shown here is derived from an EMBL/GenBank/DDBJ whole genome shotgun (WGS) entry which is preliminary data.</text>
</comment>
<keyword evidence="3" id="KW-1185">Reference proteome</keyword>